<dbReference type="InterPro" id="IPR001128">
    <property type="entry name" value="Cyt_P450"/>
</dbReference>
<dbReference type="PRINTS" id="PR00463">
    <property type="entry name" value="EP450I"/>
</dbReference>
<accession>A0A6J6SY96</accession>
<dbReference type="PROSITE" id="PS00086">
    <property type="entry name" value="CYTOCHROME_P450"/>
    <property type="match status" value="1"/>
</dbReference>
<sequence>MNRSSGEFGSFLGTPATAPGPSGPAMLREFGQIRGNPLDYLERMWREHGDVVQFPIPRPPSYLVNDPDAVRLVLVDQARSFGKSTIQYRALSLVTGEGLLTSDGDVWRRQRRMVQPAFHHETLAQLTDHIERASAAVVSSWNQAGAGAVVDIDVAMMHATLEVVGHALFGSDLSGDAAALADATLDALDVVVARARVPVTPPAWVPSPANRRLNGANTVLDGAVRRMLADRRESPSLTHDMLDMLMSVRDEDGIGLSAEEIRNQMVTFIVAGHETVASALTWAFALLAAHPREQESLHAELVDVVRDEPLTIDDYSRLTRTRAVFDEALRLYPPAWLITRKAHAQTELGGRDVPAESLVILSPWLLHRHPALWRSPEEFRPSRFIDDDIDRSAFLPFGAGPRMCIGRDFAYVEGVLMLARLASRFEVSYPDGSGVPATDPLVTIRPAGGLRLRITRRG</sequence>
<dbReference type="SUPFAM" id="SSF48264">
    <property type="entry name" value="Cytochrome P450"/>
    <property type="match status" value="1"/>
</dbReference>
<dbReference type="GO" id="GO:0004497">
    <property type="term" value="F:monooxygenase activity"/>
    <property type="evidence" value="ECO:0007669"/>
    <property type="project" value="UniProtKB-KW"/>
</dbReference>
<keyword evidence="3" id="KW-0479">Metal-binding</keyword>
<dbReference type="InterPro" id="IPR002401">
    <property type="entry name" value="Cyt_P450_E_grp-I"/>
</dbReference>
<evidence type="ECO:0000256" key="4">
    <source>
        <dbReference type="ARBA" id="ARBA00023002"/>
    </source>
</evidence>
<name>A0A6J6SY96_9ZZZZ</name>
<evidence type="ECO:0000256" key="1">
    <source>
        <dbReference type="ARBA" id="ARBA00010617"/>
    </source>
</evidence>
<dbReference type="InterPro" id="IPR050196">
    <property type="entry name" value="Cytochrome_P450_Monoox"/>
</dbReference>
<keyword evidence="5" id="KW-0408">Iron</keyword>
<evidence type="ECO:0000256" key="7">
    <source>
        <dbReference type="SAM" id="MobiDB-lite"/>
    </source>
</evidence>
<keyword evidence="6" id="KW-0503">Monooxygenase</keyword>
<dbReference type="PANTHER" id="PTHR24291:SF50">
    <property type="entry name" value="BIFUNCTIONAL ALBAFLAVENONE MONOOXYGENASE_TERPENE SYNTHASE"/>
    <property type="match status" value="1"/>
</dbReference>
<feature type="region of interest" description="Disordered" evidence="7">
    <location>
        <begin position="1"/>
        <end position="24"/>
    </location>
</feature>
<proteinExistence type="inferred from homology"/>
<dbReference type="InterPro" id="IPR017972">
    <property type="entry name" value="Cyt_P450_CS"/>
</dbReference>
<evidence type="ECO:0000313" key="8">
    <source>
        <dbReference type="EMBL" id="CAB4739866.1"/>
    </source>
</evidence>
<dbReference type="GO" id="GO:0020037">
    <property type="term" value="F:heme binding"/>
    <property type="evidence" value="ECO:0007669"/>
    <property type="project" value="InterPro"/>
</dbReference>
<dbReference type="GO" id="GO:0005506">
    <property type="term" value="F:iron ion binding"/>
    <property type="evidence" value="ECO:0007669"/>
    <property type="project" value="InterPro"/>
</dbReference>
<dbReference type="AlphaFoldDB" id="A0A6J6SY96"/>
<keyword evidence="2" id="KW-0349">Heme</keyword>
<dbReference type="Pfam" id="PF00067">
    <property type="entry name" value="p450"/>
    <property type="match status" value="1"/>
</dbReference>
<dbReference type="GO" id="GO:0016705">
    <property type="term" value="F:oxidoreductase activity, acting on paired donors, with incorporation or reduction of molecular oxygen"/>
    <property type="evidence" value="ECO:0007669"/>
    <property type="project" value="InterPro"/>
</dbReference>
<feature type="compositionally biased region" description="Low complexity" evidence="7">
    <location>
        <begin position="13"/>
        <end position="24"/>
    </location>
</feature>
<gene>
    <name evidence="8" type="ORF">UFOPK2810_00265</name>
</gene>
<protein>
    <submittedName>
        <fullName evidence="8">Unannotated protein</fullName>
    </submittedName>
</protein>
<dbReference type="Gene3D" id="1.10.630.10">
    <property type="entry name" value="Cytochrome P450"/>
    <property type="match status" value="1"/>
</dbReference>
<keyword evidence="4" id="KW-0560">Oxidoreductase</keyword>
<evidence type="ECO:0000256" key="5">
    <source>
        <dbReference type="ARBA" id="ARBA00023004"/>
    </source>
</evidence>
<dbReference type="PRINTS" id="PR00385">
    <property type="entry name" value="P450"/>
</dbReference>
<evidence type="ECO:0000256" key="3">
    <source>
        <dbReference type="ARBA" id="ARBA00022723"/>
    </source>
</evidence>
<evidence type="ECO:0000256" key="6">
    <source>
        <dbReference type="ARBA" id="ARBA00023033"/>
    </source>
</evidence>
<evidence type="ECO:0000256" key="2">
    <source>
        <dbReference type="ARBA" id="ARBA00022617"/>
    </source>
</evidence>
<reference evidence="8" key="1">
    <citation type="submission" date="2020-05" db="EMBL/GenBank/DDBJ databases">
        <authorList>
            <person name="Chiriac C."/>
            <person name="Salcher M."/>
            <person name="Ghai R."/>
            <person name="Kavagutti S V."/>
        </authorList>
    </citation>
    <scope>NUCLEOTIDE SEQUENCE</scope>
</reference>
<organism evidence="8">
    <name type="scientific">freshwater metagenome</name>
    <dbReference type="NCBI Taxonomy" id="449393"/>
    <lineage>
        <taxon>unclassified sequences</taxon>
        <taxon>metagenomes</taxon>
        <taxon>ecological metagenomes</taxon>
    </lineage>
</organism>
<dbReference type="EMBL" id="CAEZYZ010000028">
    <property type="protein sequence ID" value="CAB4739866.1"/>
    <property type="molecule type" value="Genomic_DNA"/>
</dbReference>
<comment type="similarity">
    <text evidence="1">Belongs to the cytochrome P450 family.</text>
</comment>
<dbReference type="PANTHER" id="PTHR24291">
    <property type="entry name" value="CYTOCHROME P450 FAMILY 4"/>
    <property type="match status" value="1"/>
</dbReference>
<dbReference type="InterPro" id="IPR036396">
    <property type="entry name" value="Cyt_P450_sf"/>
</dbReference>